<evidence type="ECO:0000259" key="2">
    <source>
        <dbReference type="Pfam" id="PF20666"/>
    </source>
</evidence>
<keyword evidence="5" id="KW-1185">Reference proteome</keyword>
<dbReference type="Pfam" id="PF20665">
    <property type="entry name" value="Zw10_middle"/>
    <property type="match status" value="1"/>
</dbReference>
<evidence type="ECO:0000313" key="5">
    <source>
        <dbReference type="Proteomes" id="UP000009022"/>
    </source>
</evidence>
<dbReference type="STRING" id="10228.B3RKI1"/>
<gene>
    <name evidence="4" type="ORF">TRIADDRAFT_51689</name>
</gene>
<dbReference type="OMA" id="HHLLTMG"/>
<organism evidence="4 5">
    <name type="scientific">Trichoplax adhaerens</name>
    <name type="common">Trichoplax reptans</name>
    <dbReference type="NCBI Taxonomy" id="10228"/>
    <lineage>
        <taxon>Eukaryota</taxon>
        <taxon>Metazoa</taxon>
        <taxon>Placozoa</taxon>
        <taxon>Uniplacotomia</taxon>
        <taxon>Trichoplacea</taxon>
        <taxon>Trichoplacidae</taxon>
        <taxon>Trichoplax</taxon>
    </lineage>
</organism>
<dbReference type="InterPro" id="IPR055148">
    <property type="entry name" value="ZW10_C_2"/>
</dbReference>
<dbReference type="RefSeq" id="XP_002108608.1">
    <property type="nucleotide sequence ID" value="XM_002108572.1"/>
</dbReference>
<dbReference type="PhylomeDB" id="B3RKI1"/>
<sequence>METPDTKKQNVDKGEDADEILSSLWRSANELKGHIYSTIMKQYDEFIHTYNTMNELHLKVKEMDVKLRNVSKKMQGDIKPLLKTAKNEQISVQDNLKMVTVIVEALTRLSQINELLSSFSLRLDHKEFDLAANCIVEAQHMLSEVYGNCDAKIFKALRQEARRKRANLQSILESEWDKSISWALPQISLSTPEKILLGTEIKVCADLIQEGDDSENKIQPVVTAMEILGMLRPKLNTFAKKLLRYVLKPLIAESRLVEVLVFLHDQVFDRIKVTVNTEEDKDDTKVSKPLLSILGLIIWPTLSKSIIEEYLAASIPTSFSELENYAEISNQTTLFEYTLKGLGYLEETIDTLTDYTKHVNMNFANKQVQDLLVTARDLLKSDLYNTQQTQISPDKALFDEWSQPDDSALKELHQIDENAATENPKTLEMSLFLFPQCRVSTNICELMSLAYETLQEAVKSTPDCAIQLFYATRNMFDLYLEVTPAYHKMNLETIPQLSALHYNNCMYVSHHLLTLGAEFRDHLPPPLSNGAATFVDIVPFLRSSGQQCLSQQLQRQEQIIKNCLNSTASWNEIAENNRSNDISQHLEQAFHQLNHLSRVWFDVLPIKLCMKLIEDLTNTLIVDVVNKIVQIEDISEDDGHLIHDLLELTKSKILELYSGIIKNDDNLDQEISNHVSGWNKLSELALILAFNLKGIVERWNTPQSTLSAAFTAPEVHSLIRALFQNTKQRSTAINSIKTLH</sequence>
<dbReference type="GO" id="GO:1990423">
    <property type="term" value="C:RZZ complex"/>
    <property type="evidence" value="ECO:0000318"/>
    <property type="project" value="GO_Central"/>
</dbReference>
<evidence type="ECO:0000313" key="4">
    <source>
        <dbReference type="EMBL" id="EDV29406.1"/>
    </source>
</evidence>
<protein>
    <recommendedName>
        <fullName evidence="6">Centromere/kinetochore protein zw10 homolog</fullName>
    </recommendedName>
</protein>
<dbReference type="AlphaFoldDB" id="B3RKI1"/>
<dbReference type="EMBL" id="DS985241">
    <property type="protein sequence ID" value="EDV29406.1"/>
    <property type="molecule type" value="Genomic_DNA"/>
</dbReference>
<reference evidence="4 5" key="1">
    <citation type="journal article" date="2008" name="Nature">
        <title>The Trichoplax genome and the nature of placozoans.</title>
        <authorList>
            <person name="Srivastava M."/>
            <person name="Begovic E."/>
            <person name="Chapman J."/>
            <person name="Putnam N.H."/>
            <person name="Hellsten U."/>
            <person name="Kawashima T."/>
            <person name="Kuo A."/>
            <person name="Mitros T."/>
            <person name="Salamov A."/>
            <person name="Carpenter M.L."/>
            <person name="Signorovitch A.Y."/>
            <person name="Moreno M.A."/>
            <person name="Kamm K."/>
            <person name="Grimwood J."/>
            <person name="Schmutz J."/>
            <person name="Shapiro H."/>
            <person name="Grigoriev I.V."/>
            <person name="Buss L.W."/>
            <person name="Schierwater B."/>
            <person name="Dellaporta S.L."/>
            <person name="Rokhsar D.S."/>
        </authorList>
    </citation>
    <scope>NUCLEOTIDE SEQUENCE [LARGE SCALE GENOMIC DNA]</scope>
    <source>
        <strain evidence="4 5">Grell-BS-1999</strain>
    </source>
</reference>
<dbReference type="InParanoid" id="B3RKI1"/>
<dbReference type="PANTHER" id="PTHR12205:SF0">
    <property type="entry name" value="CENTROMERE_KINETOCHORE PROTEIN ZW10 HOMOLOG"/>
    <property type="match status" value="1"/>
</dbReference>
<dbReference type="HOGENOM" id="CLU_012948_0_0_1"/>
<feature type="domain" description="Centromere/kinetochore protein zw10 middle" evidence="1">
    <location>
        <begin position="255"/>
        <end position="379"/>
    </location>
</feature>
<dbReference type="GO" id="GO:0006888">
    <property type="term" value="P:endoplasmic reticulum to Golgi vesicle-mediated transport"/>
    <property type="evidence" value="ECO:0000318"/>
    <property type="project" value="GO_Central"/>
</dbReference>
<dbReference type="Gene3D" id="1.10.357.150">
    <property type="match status" value="1"/>
</dbReference>
<dbReference type="InterPro" id="IPR046362">
    <property type="entry name" value="Zw10/DSL1_C_sf"/>
</dbReference>
<dbReference type="eggNOG" id="KOG2163">
    <property type="taxonomic scope" value="Eukaryota"/>
</dbReference>
<evidence type="ECO:0008006" key="6">
    <source>
        <dbReference type="Google" id="ProtNLM"/>
    </source>
</evidence>
<feature type="domain" description="Centromere/kinetochore protein zw10 C-terminal" evidence="2">
    <location>
        <begin position="432"/>
        <end position="560"/>
    </location>
</feature>
<dbReference type="GeneID" id="6749022"/>
<dbReference type="GO" id="GO:0007094">
    <property type="term" value="P:mitotic spindle assembly checkpoint signaling"/>
    <property type="evidence" value="ECO:0000318"/>
    <property type="project" value="GO_Central"/>
</dbReference>
<evidence type="ECO:0000259" key="3">
    <source>
        <dbReference type="Pfam" id="PF22766"/>
    </source>
</evidence>
<dbReference type="OrthoDB" id="534815at2759"/>
<feature type="domain" description="ZW10 C-terminal helical" evidence="3">
    <location>
        <begin position="586"/>
        <end position="736"/>
    </location>
</feature>
<name>B3RKI1_TRIAD</name>
<dbReference type="CTD" id="6749022"/>
<dbReference type="GO" id="GO:0005737">
    <property type="term" value="C:cytoplasm"/>
    <property type="evidence" value="ECO:0007669"/>
    <property type="project" value="GOC"/>
</dbReference>
<dbReference type="InterPro" id="IPR048344">
    <property type="entry name" value="Zw10_middle"/>
</dbReference>
<accession>B3RKI1</accession>
<dbReference type="PANTHER" id="PTHR12205">
    <property type="entry name" value="CENTROMERE/KINETOCHORE PROTEIN ZW10"/>
    <property type="match status" value="1"/>
</dbReference>
<dbReference type="Proteomes" id="UP000009022">
    <property type="component" value="Unassembled WGS sequence"/>
</dbReference>
<dbReference type="Pfam" id="PF20666">
    <property type="entry name" value="ZW10_C"/>
    <property type="match status" value="1"/>
</dbReference>
<dbReference type="InterPro" id="IPR048343">
    <property type="entry name" value="ZW10_C"/>
</dbReference>
<evidence type="ECO:0000259" key="1">
    <source>
        <dbReference type="Pfam" id="PF20665"/>
    </source>
</evidence>
<dbReference type="FunCoup" id="B3RKI1">
    <property type="interactions" value="2207"/>
</dbReference>
<dbReference type="Pfam" id="PF22766">
    <property type="entry name" value="ZW10_C2"/>
    <property type="match status" value="1"/>
</dbReference>
<proteinExistence type="predicted"/>
<dbReference type="KEGG" id="tad:TRIADDRAFT_51689"/>